<proteinExistence type="predicted"/>
<dbReference type="AlphaFoldDB" id="A0A0K0FUX0"/>
<reference evidence="1" key="1">
    <citation type="submission" date="2014-07" db="EMBL/GenBank/DDBJ databases">
        <authorList>
            <person name="Martin A.A"/>
            <person name="De Silva N."/>
        </authorList>
    </citation>
    <scope>NUCLEOTIDE SEQUENCE</scope>
</reference>
<sequence length="80" mass="9054">MDIFATLADVDNLINGLTDILENVNSTDCHANIIRSFANFVGLDITNPSQIKRRPNKDFIHLAFQSPNEKDLTILRNIEK</sequence>
<keyword evidence="1" id="KW-1185">Reference proteome</keyword>
<evidence type="ECO:0000313" key="1">
    <source>
        <dbReference type="Proteomes" id="UP000035680"/>
    </source>
</evidence>
<accession>A0A0K0FUX0</accession>
<name>A0A0K0FUX0_STRVS</name>
<evidence type="ECO:0000313" key="2">
    <source>
        <dbReference type="WBParaSite" id="SVE_1613400.1"/>
    </source>
</evidence>
<dbReference type="WBParaSite" id="SVE_1613400.1">
    <property type="protein sequence ID" value="SVE_1613400.1"/>
    <property type="gene ID" value="SVE_1613400"/>
</dbReference>
<dbReference type="Proteomes" id="UP000035680">
    <property type="component" value="Unassembled WGS sequence"/>
</dbReference>
<reference evidence="2" key="2">
    <citation type="submission" date="2015-08" db="UniProtKB">
        <authorList>
            <consortium name="WormBaseParasite"/>
        </authorList>
    </citation>
    <scope>IDENTIFICATION</scope>
</reference>
<protein>
    <submittedName>
        <fullName evidence="2">Transposase</fullName>
    </submittedName>
</protein>
<organism evidence="1 2">
    <name type="scientific">Strongyloides venezuelensis</name>
    <name type="common">Threadworm</name>
    <dbReference type="NCBI Taxonomy" id="75913"/>
    <lineage>
        <taxon>Eukaryota</taxon>
        <taxon>Metazoa</taxon>
        <taxon>Ecdysozoa</taxon>
        <taxon>Nematoda</taxon>
        <taxon>Chromadorea</taxon>
        <taxon>Rhabditida</taxon>
        <taxon>Tylenchina</taxon>
        <taxon>Panagrolaimomorpha</taxon>
        <taxon>Strongyloidoidea</taxon>
        <taxon>Strongyloididae</taxon>
        <taxon>Strongyloides</taxon>
    </lineage>
</organism>